<protein>
    <submittedName>
        <fullName evidence="6">CATH</fullName>
    </submittedName>
</protein>
<dbReference type="GO" id="GO:0050829">
    <property type="term" value="P:defense response to Gram-negative bacterium"/>
    <property type="evidence" value="ECO:0007669"/>
    <property type="project" value="TreeGrafter"/>
</dbReference>
<feature type="chain" id="PRO_5039154334" evidence="5">
    <location>
        <begin position="21"/>
        <end position="150"/>
    </location>
</feature>
<dbReference type="SUPFAM" id="SSF54403">
    <property type="entry name" value="Cystatin/monellin"/>
    <property type="match status" value="1"/>
</dbReference>
<comment type="similarity">
    <text evidence="2">Belongs to the cathelicidin family.</text>
</comment>
<evidence type="ECO:0000256" key="4">
    <source>
        <dbReference type="ARBA" id="ARBA00023157"/>
    </source>
</evidence>
<dbReference type="GO" id="GO:0045087">
    <property type="term" value="P:innate immune response"/>
    <property type="evidence" value="ECO:0007669"/>
    <property type="project" value="TreeGrafter"/>
</dbReference>
<name>A0A9E9EPD6_9NEOB</name>
<dbReference type="GO" id="GO:0005615">
    <property type="term" value="C:extracellular space"/>
    <property type="evidence" value="ECO:0007669"/>
    <property type="project" value="TreeGrafter"/>
</dbReference>
<evidence type="ECO:0000256" key="5">
    <source>
        <dbReference type="SAM" id="SignalP"/>
    </source>
</evidence>
<sequence length="150" mass="17439">MKIWQCFLWLSALTLHLAHSQSGRIKEALDAYNQREDGEFYFKLMSNVPGLGFFLQEKENPSRVIFLIKESECRKTEDVDLERCDYRKDGEVRMCALYRKGEKVECISLNKNLRTKRASKKGKCNFMCKVKQKLRAIGSKTVIGTVVHKI</sequence>
<evidence type="ECO:0000256" key="3">
    <source>
        <dbReference type="ARBA" id="ARBA00022525"/>
    </source>
</evidence>
<evidence type="ECO:0000256" key="2">
    <source>
        <dbReference type="ARBA" id="ARBA00005320"/>
    </source>
</evidence>
<dbReference type="GO" id="GO:0061844">
    <property type="term" value="P:antimicrobial humoral immune response mediated by antimicrobial peptide"/>
    <property type="evidence" value="ECO:0007669"/>
    <property type="project" value="TreeGrafter"/>
</dbReference>
<dbReference type="PANTHER" id="PTHR10206">
    <property type="entry name" value="CATHELICIDIN"/>
    <property type="match status" value="1"/>
</dbReference>
<keyword evidence="4" id="KW-1015">Disulfide bond</keyword>
<keyword evidence="3" id="KW-0964">Secreted</keyword>
<dbReference type="Gene3D" id="3.10.450.10">
    <property type="match status" value="1"/>
</dbReference>
<comment type="subcellular location">
    <subcellularLocation>
        <location evidence="1">Secreted</location>
    </subcellularLocation>
</comment>
<evidence type="ECO:0000313" key="6">
    <source>
        <dbReference type="EMBL" id="WAN74062.1"/>
    </source>
</evidence>
<dbReference type="InterPro" id="IPR046350">
    <property type="entry name" value="Cystatin_sf"/>
</dbReference>
<feature type="signal peptide" evidence="5">
    <location>
        <begin position="1"/>
        <end position="20"/>
    </location>
</feature>
<keyword evidence="5" id="KW-0732">Signal</keyword>
<organism evidence="6">
    <name type="scientific">Zhangixalus smaragdinus</name>
    <name type="common">large tree frog</name>
    <dbReference type="NCBI Taxonomy" id="2175162"/>
    <lineage>
        <taxon>Eukaryota</taxon>
        <taxon>Metazoa</taxon>
        <taxon>Chordata</taxon>
        <taxon>Craniata</taxon>
        <taxon>Vertebrata</taxon>
        <taxon>Euteleostomi</taxon>
        <taxon>Amphibia</taxon>
        <taxon>Batrachia</taxon>
        <taxon>Anura</taxon>
        <taxon>Neobatrachia</taxon>
        <taxon>Ranoidea</taxon>
        <taxon>Rhacophoridae</taxon>
        <taxon>Rhacophorinae</taxon>
        <taxon>Zhangixalus</taxon>
    </lineage>
</organism>
<dbReference type="GO" id="GO:0001530">
    <property type="term" value="F:lipopolysaccharide binding"/>
    <property type="evidence" value="ECO:0007669"/>
    <property type="project" value="TreeGrafter"/>
</dbReference>
<dbReference type="PANTHER" id="PTHR10206:SF2">
    <property type="entry name" value="CATHELICIDIN ANTIMICROBIAL PEPTIDE"/>
    <property type="match status" value="1"/>
</dbReference>
<dbReference type="AlphaFoldDB" id="A0A9E9EPD6"/>
<dbReference type="EMBL" id="OM365993">
    <property type="protein sequence ID" value="WAN74062.1"/>
    <property type="molecule type" value="mRNA"/>
</dbReference>
<reference evidence="6" key="1">
    <citation type="submission" date="2022-01" db="EMBL/GenBank/DDBJ databases">
        <authorList>
            <person name="Shen Y."/>
        </authorList>
    </citation>
    <scope>NUCLEOTIDE SEQUENCE</scope>
</reference>
<dbReference type="GO" id="GO:0050830">
    <property type="term" value="P:defense response to Gram-positive bacterium"/>
    <property type="evidence" value="ECO:0007669"/>
    <property type="project" value="TreeGrafter"/>
</dbReference>
<dbReference type="Pfam" id="PF00666">
    <property type="entry name" value="Cathelicidins"/>
    <property type="match status" value="1"/>
</dbReference>
<evidence type="ECO:0000256" key="1">
    <source>
        <dbReference type="ARBA" id="ARBA00004613"/>
    </source>
</evidence>
<accession>A0A9E9EPD6</accession>
<proteinExistence type="evidence at transcript level"/>
<dbReference type="InterPro" id="IPR001894">
    <property type="entry name" value="Cathelicidin-like"/>
</dbReference>